<dbReference type="EMBL" id="CP049916">
    <property type="protein sequence ID" value="QIO09111.1"/>
    <property type="molecule type" value="Genomic_DNA"/>
</dbReference>
<evidence type="ECO:0000313" key="4">
    <source>
        <dbReference type="Proteomes" id="UP000501939"/>
    </source>
</evidence>
<dbReference type="Pfam" id="PF09829">
    <property type="entry name" value="DUF2057"/>
    <property type="match status" value="1"/>
</dbReference>
<name>A0A6G8S4R2_9GAMM</name>
<dbReference type="Proteomes" id="UP000501939">
    <property type="component" value="Chromosome"/>
</dbReference>
<dbReference type="AlphaFoldDB" id="A0A6G8S4R2"/>
<proteinExistence type="inferred from homology"/>
<sequence>MLNPLSIVGLKSKQFFFKSDFKPKNIQFRHHALKVALICISGLFSASVWSASTLHSPENIVVLSINQHAVKSGFLKNAKEYQIESGPAELTVRYQQYFDHGNSQHDILKSDDILIQIPKLQDQQRYRLGLVQAPEDFDAAKKYVEQPVIALYDQNHQQVAIQQRNMQRSKSLLSGLLGQLQTDVYAPATVNQSTSKQSVPSPTASNLSVIHSPLTNADNNKMQVSKDQQMIELWQKASKPERQKFISWLSDHE</sequence>
<dbReference type="PANTHER" id="PTHR38108:SF1">
    <property type="entry name" value="UPF0319 PROTEIN YCCT"/>
    <property type="match status" value="1"/>
</dbReference>
<comment type="similarity">
    <text evidence="1">Belongs to the UPF0319 family.</text>
</comment>
<protein>
    <submittedName>
        <fullName evidence="3">DUF2057 domain-containing protein</fullName>
    </submittedName>
</protein>
<evidence type="ECO:0000313" key="3">
    <source>
        <dbReference type="EMBL" id="QIO09111.1"/>
    </source>
</evidence>
<dbReference type="PANTHER" id="PTHR38108">
    <property type="entry name" value="UPF0319 PROTEIN YCCT"/>
    <property type="match status" value="1"/>
</dbReference>
<reference evidence="3 4" key="1">
    <citation type="submission" date="2020-03" db="EMBL/GenBank/DDBJ databases">
        <authorList>
            <person name="Zhu W."/>
        </authorList>
    </citation>
    <scope>NUCLEOTIDE SEQUENCE [LARGE SCALE GENOMIC DNA]</scope>
    <source>
        <strain evidence="3 4">185</strain>
    </source>
</reference>
<keyword evidence="2" id="KW-0732">Signal</keyword>
<dbReference type="RefSeq" id="WP_166324648.1">
    <property type="nucleotide sequence ID" value="NZ_CP049916.1"/>
</dbReference>
<dbReference type="KEGG" id="alj:G8D99_08825"/>
<dbReference type="InterPro" id="IPR018635">
    <property type="entry name" value="UPF0319"/>
</dbReference>
<organism evidence="3 4">
    <name type="scientific">Acinetobacter lanii</name>
    <dbReference type="NCBI Taxonomy" id="2715163"/>
    <lineage>
        <taxon>Bacteria</taxon>
        <taxon>Pseudomonadati</taxon>
        <taxon>Pseudomonadota</taxon>
        <taxon>Gammaproteobacteria</taxon>
        <taxon>Moraxellales</taxon>
        <taxon>Moraxellaceae</taxon>
        <taxon>Acinetobacter</taxon>
    </lineage>
</organism>
<keyword evidence="4" id="KW-1185">Reference proteome</keyword>
<evidence type="ECO:0000256" key="1">
    <source>
        <dbReference type="ARBA" id="ARBA00008490"/>
    </source>
</evidence>
<gene>
    <name evidence="3" type="ORF">G8D99_08825</name>
</gene>
<evidence type="ECO:0000256" key="2">
    <source>
        <dbReference type="ARBA" id="ARBA00022729"/>
    </source>
</evidence>
<accession>A0A6G8S4R2</accession>